<evidence type="ECO:0008006" key="4">
    <source>
        <dbReference type="Google" id="ProtNLM"/>
    </source>
</evidence>
<reference evidence="3" key="1">
    <citation type="submission" date="2017-01" db="EMBL/GenBank/DDBJ databases">
        <authorList>
            <person name="Varghese N."/>
            <person name="Submissions S."/>
        </authorList>
    </citation>
    <scope>NUCLEOTIDE SEQUENCE [LARGE SCALE GENOMIC DNA]</scope>
    <source>
        <strain evidence="3">DSM 21054</strain>
    </source>
</reference>
<accession>A0A173M939</accession>
<evidence type="ECO:0000256" key="1">
    <source>
        <dbReference type="SAM" id="SignalP"/>
    </source>
</evidence>
<keyword evidence="3" id="KW-1185">Reference proteome</keyword>
<evidence type="ECO:0000313" key="3">
    <source>
        <dbReference type="Proteomes" id="UP000186917"/>
    </source>
</evidence>
<dbReference type="KEGG" id="fln:FLA_0035"/>
<dbReference type="STRING" id="477680.SAMN05421788_104205"/>
<dbReference type="Proteomes" id="UP000186917">
    <property type="component" value="Unassembled WGS sequence"/>
</dbReference>
<proteinExistence type="predicted"/>
<sequence length="155" mass="17021">MKVLSALAMVVLGSGLFFACSKNDEQPDTTPAVIVKLTKSNWKINSITRPKLGSPAGDSVISKACTSDDLIQVSIQGTYVFSDSTSKCDSTVFPYSKGSWKYDLTKDSLQLTTATTPAKNYKWKVLTLNDSVMKVQYIDSTVLTDKFTKTISFKH</sequence>
<dbReference type="EMBL" id="FTOR01000004">
    <property type="protein sequence ID" value="SIT15917.1"/>
    <property type="molecule type" value="Genomic_DNA"/>
</dbReference>
<evidence type="ECO:0000313" key="2">
    <source>
        <dbReference type="EMBL" id="SIT15917.1"/>
    </source>
</evidence>
<dbReference type="AlphaFoldDB" id="A0A173M939"/>
<keyword evidence="1" id="KW-0732">Signal</keyword>
<protein>
    <recommendedName>
        <fullName evidence="4">Lipocalin-like domain-containing protein</fullName>
    </recommendedName>
</protein>
<feature type="chain" id="PRO_5030022607" description="Lipocalin-like domain-containing protein" evidence="1">
    <location>
        <begin position="20"/>
        <end position="155"/>
    </location>
</feature>
<name>A0A173M939_9BACT</name>
<feature type="signal peptide" evidence="1">
    <location>
        <begin position="1"/>
        <end position="19"/>
    </location>
</feature>
<dbReference type="PROSITE" id="PS51257">
    <property type="entry name" value="PROKAR_LIPOPROTEIN"/>
    <property type="match status" value="1"/>
</dbReference>
<organism evidence="2 3">
    <name type="scientific">Filimonas lacunae</name>
    <dbReference type="NCBI Taxonomy" id="477680"/>
    <lineage>
        <taxon>Bacteria</taxon>
        <taxon>Pseudomonadati</taxon>
        <taxon>Bacteroidota</taxon>
        <taxon>Chitinophagia</taxon>
        <taxon>Chitinophagales</taxon>
        <taxon>Chitinophagaceae</taxon>
        <taxon>Filimonas</taxon>
    </lineage>
</organism>
<gene>
    <name evidence="2" type="ORF">SAMN05421788_104205</name>
</gene>